<reference evidence="1 2" key="1">
    <citation type="submission" date="2017-02" db="EMBL/GenBank/DDBJ databases">
        <title>Streptomyces pactum ACT12 Genome sequencing and assembly.</title>
        <authorList>
            <person name="Xue Q."/>
            <person name="Yan X."/>
            <person name="Jia L."/>
            <person name="Yan H."/>
        </authorList>
    </citation>
    <scope>NUCLEOTIDE SEQUENCE [LARGE SCALE GENOMIC DNA]</scope>
    <source>
        <strain evidence="1 2">ACT12</strain>
    </source>
</reference>
<proteinExistence type="predicted"/>
<keyword evidence="2" id="KW-1185">Reference proteome</keyword>
<protein>
    <submittedName>
        <fullName evidence="1">Uncharacterized protein</fullName>
    </submittedName>
</protein>
<dbReference type="EMBL" id="CP019724">
    <property type="protein sequence ID" value="AQS68807.1"/>
    <property type="molecule type" value="Genomic_DNA"/>
</dbReference>
<organism evidence="1 2">
    <name type="scientific">Streptomyces pactum</name>
    <dbReference type="NCBI Taxonomy" id="68249"/>
    <lineage>
        <taxon>Bacteria</taxon>
        <taxon>Bacillati</taxon>
        <taxon>Actinomycetota</taxon>
        <taxon>Actinomycetes</taxon>
        <taxon>Kitasatosporales</taxon>
        <taxon>Streptomycetaceae</taxon>
        <taxon>Streptomyces</taxon>
    </lineage>
</organism>
<gene>
    <name evidence="1" type="ORF">B1H29_19400</name>
</gene>
<sequence>MVSGSCLKTALGRAVLERVGNATNPSFDGNIRRVAPAVSAAAVCQRQQDLFGWNHLNGTAALDTMRERRL</sequence>
<evidence type="ECO:0000313" key="2">
    <source>
        <dbReference type="Proteomes" id="UP000189443"/>
    </source>
</evidence>
<evidence type="ECO:0000313" key="1">
    <source>
        <dbReference type="EMBL" id="AQS68807.1"/>
    </source>
</evidence>
<name>A0A1S6JAL9_9ACTN</name>
<dbReference type="AlphaFoldDB" id="A0A1S6JAL9"/>
<dbReference type="Proteomes" id="UP000189443">
    <property type="component" value="Chromosome"/>
</dbReference>
<accession>A0A1S6JAL9</accession>
<dbReference type="KEGG" id="spac:B1H29_19400"/>